<evidence type="ECO:0000256" key="4">
    <source>
        <dbReference type="ARBA" id="ARBA00022692"/>
    </source>
</evidence>
<dbReference type="Proteomes" id="UP000019760">
    <property type="component" value="Unassembled WGS sequence"/>
</dbReference>
<dbReference type="GO" id="GO:0099621">
    <property type="term" value="F:undecaprenyl-phosphate 4-deoxy-4-formamido-L-arabinose transferase activity"/>
    <property type="evidence" value="ECO:0007669"/>
    <property type="project" value="TreeGrafter"/>
</dbReference>
<proteinExistence type="predicted"/>
<evidence type="ECO:0000313" key="10">
    <source>
        <dbReference type="Proteomes" id="UP000019760"/>
    </source>
</evidence>
<dbReference type="SUPFAM" id="SSF53448">
    <property type="entry name" value="Nucleotide-diphospho-sugar transferases"/>
    <property type="match status" value="1"/>
</dbReference>
<evidence type="ECO:0000313" key="9">
    <source>
        <dbReference type="EMBL" id="GAJ29852.1"/>
    </source>
</evidence>
<dbReference type="Pfam" id="PF00535">
    <property type="entry name" value="Glycos_transf_2"/>
    <property type="match status" value="1"/>
</dbReference>
<keyword evidence="10" id="KW-1185">Reference proteome</keyword>
<name>A0A023D6R2_ACIMT</name>
<evidence type="ECO:0000256" key="5">
    <source>
        <dbReference type="ARBA" id="ARBA00022985"/>
    </source>
</evidence>
<keyword evidence="2" id="KW-0328">Glycosyltransferase</keyword>
<dbReference type="GO" id="GO:0005886">
    <property type="term" value="C:plasma membrane"/>
    <property type="evidence" value="ECO:0007669"/>
    <property type="project" value="TreeGrafter"/>
</dbReference>
<accession>A0A023D6R2</accession>
<evidence type="ECO:0000256" key="1">
    <source>
        <dbReference type="ARBA" id="ARBA00022475"/>
    </source>
</evidence>
<evidence type="ECO:0000256" key="6">
    <source>
        <dbReference type="ARBA" id="ARBA00022989"/>
    </source>
</evidence>
<dbReference type="RefSeq" id="WP_042060193.1">
    <property type="nucleotide sequence ID" value="NZ_BAND01000083.1"/>
</dbReference>
<dbReference type="EMBL" id="BAND01000083">
    <property type="protein sequence ID" value="GAJ29852.1"/>
    <property type="molecule type" value="Genomic_DNA"/>
</dbReference>
<dbReference type="InterPro" id="IPR050256">
    <property type="entry name" value="Glycosyltransferase_2"/>
</dbReference>
<reference evidence="10" key="1">
    <citation type="journal article" date="2014" name="FEMS Microbiol. Lett.">
        <title>Draft Genomic DNA Sequence of the Facultatively Methylotrophic Bacterium Acidomonas methanolica type strain MB58.</title>
        <authorList>
            <person name="Higashiura N."/>
            <person name="Hadano H."/>
            <person name="Hirakawa H."/>
            <person name="Matsutani M."/>
            <person name="Takabe S."/>
            <person name="Matsushita K."/>
            <person name="Azuma Y."/>
        </authorList>
    </citation>
    <scope>NUCLEOTIDE SEQUENCE [LARGE SCALE GENOMIC DNA]</scope>
    <source>
        <strain evidence="10">MB58</strain>
    </source>
</reference>
<organism evidence="9 10">
    <name type="scientific">Acidomonas methanolica NBRC 104435</name>
    <dbReference type="NCBI Taxonomy" id="1231351"/>
    <lineage>
        <taxon>Bacteria</taxon>
        <taxon>Pseudomonadati</taxon>
        <taxon>Pseudomonadota</taxon>
        <taxon>Alphaproteobacteria</taxon>
        <taxon>Acetobacterales</taxon>
        <taxon>Acetobacteraceae</taxon>
        <taxon>Acidomonas</taxon>
    </lineage>
</organism>
<keyword evidence="5" id="KW-0448">Lipopolysaccharide biosynthesis</keyword>
<dbReference type="InterPro" id="IPR001173">
    <property type="entry name" value="Glyco_trans_2-like"/>
</dbReference>
<evidence type="ECO:0000256" key="7">
    <source>
        <dbReference type="ARBA" id="ARBA00023136"/>
    </source>
</evidence>
<keyword evidence="3 9" id="KW-0808">Transferase</keyword>
<sequence>MHLSIVIAVLNEAENILPVCEELAAVLPRLPKTEIVVVDDGSTDATVTRLEEARARFLPDLRVLSHDRRLGKSAALRNGIEAARGRWIATLDGDGQDNPEIIIEMLARAEAAAGPAPLVVGVRLKRNDRLSRRIATRIANGLRRRLLNDGCPDTGAPMKLFARAAFLRIPQFEGVHRFLPALLGHYGAPLICVETRHRARLHGQSKYTNLNRAIVGIRDLMGVMWLLNRTHLAQRITER</sequence>
<dbReference type="OrthoDB" id="9807795at2"/>
<keyword evidence="6" id="KW-1133">Transmembrane helix</keyword>
<evidence type="ECO:0000259" key="8">
    <source>
        <dbReference type="Pfam" id="PF00535"/>
    </source>
</evidence>
<dbReference type="PANTHER" id="PTHR48090:SF3">
    <property type="entry name" value="UNDECAPRENYL-PHOSPHATE 4-DEOXY-4-FORMAMIDO-L-ARABINOSE TRANSFERASE"/>
    <property type="match status" value="1"/>
</dbReference>
<dbReference type="AlphaFoldDB" id="A0A023D6R2"/>
<dbReference type="CDD" id="cd04179">
    <property type="entry name" value="DPM_DPG-synthase_like"/>
    <property type="match status" value="1"/>
</dbReference>
<evidence type="ECO:0000256" key="2">
    <source>
        <dbReference type="ARBA" id="ARBA00022676"/>
    </source>
</evidence>
<feature type="domain" description="Glycosyltransferase 2-like" evidence="8">
    <location>
        <begin position="4"/>
        <end position="166"/>
    </location>
</feature>
<keyword evidence="1" id="KW-1003">Cell membrane</keyword>
<dbReference type="PANTHER" id="PTHR48090">
    <property type="entry name" value="UNDECAPRENYL-PHOSPHATE 4-DEOXY-4-FORMAMIDO-L-ARABINOSE TRANSFERASE-RELATED"/>
    <property type="match status" value="1"/>
</dbReference>
<keyword evidence="4" id="KW-0812">Transmembrane</keyword>
<keyword evidence="7" id="KW-0472">Membrane</keyword>
<protein>
    <submittedName>
        <fullName evidence="9">Glycosyl transferase</fullName>
    </submittedName>
</protein>
<dbReference type="GO" id="GO:0009103">
    <property type="term" value="P:lipopolysaccharide biosynthetic process"/>
    <property type="evidence" value="ECO:0007669"/>
    <property type="project" value="UniProtKB-KW"/>
</dbReference>
<dbReference type="InterPro" id="IPR029044">
    <property type="entry name" value="Nucleotide-diphossugar_trans"/>
</dbReference>
<dbReference type="FunFam" id="3.90.550.10:FF:000170">
    <property type="entry name" value="Dolichol-phosphate mannosyltransferase"/>
    <property type="match status" value="1"/>
</dbReference>
<gene>
    <name evidence="9" type="ORF">Amme_083_027</name>
</gene>
<dbReference type="Gene3D" id="3.90.550.10">
    <property type="entry name" value="Spore Coat Polysaccharide Biosynthesis Protein SpsA, Chain A"/>
    <property type="match status" value="1"/>
</dbReference>
<evidence type="ECO:0000256" key="3">
    <source>
        <dbReference type="ARBA" id="ARBA00022679"/>
    </source>
</evidence>
<reference evidence="9 10" key="2">
    <citation type="journal article" date="2014" name="FEMS Microbiol. Lett.">
        <title>Draft genomic DNA sequence of the facultatively methylotrophic bacterium Acidomonas methanolica type strain MB58.</title>
        <authorList>
            <person name="Higashiura N."/>
            <person name="Hadano H."/>
            <person name="Hirakawa H."/>
            <person name="Matsutani M."/>
            <person name="Takabe S."/>
            <person name="Matsushita K."/>
            <person name="Azuma Y."/>
        </authorList>
    </citation>
    <scope>NUCLEOTIDE SEQUENCE [LARGE SCALE GENOMIC DNA]</scope>
    <source>
        <strain evidence="9 10">MB58</strain>
    </source>
</reference>
<comment type="caution">
    <text evidence="9">The sequence shown here is derived from an EMBL/GenBank/DDBJ whole genome shotgun (WGS) entry which is preliminary data.</text>
</comment>